<evidence type="ECO:0008006" key="3">
    <source>
        <dbReference type="Google" id="ProtNLM"/>
    </source>
</evidence>
<name>A0A1E7Z6N7_9ALTE</name>
<proteinExistence type="predicted"/>
<dbReference type="AlphaFoldDB" id="A0A1E7Z6N7"/>
<dbReference type="STRING" id="1656094.BFC18_21120"/>
<sequence length="269" mass="31097">MQEILKQQSEKYLARYPKIFFCHVPKCAGVSLSNAIYQAVYPSLLKATRFTGHIDLRASRECEQLLGVDMMTARETQLTFQLSSKYQVFTTGHCVARPEVVSNFYKDWHFLTILRKPVDRFISEYVYNRFKESEWQKNETDIEEYLNSEKALSSAVTYARYFSGYRDAKEIWENADDVIAKSVANLRRFSVFGTLEQMDKWQEDFNQRFNTRINIASKNTSPNRGASSAITSRTDLMSKIAELSRIDQAIYDEVVNMVNARTVTTAKAS</sequence>
<dbReference type="GO" id="GO:0016020">
    <property type="term" value="C:membrane"/>
    <property type="evidence" value="ECO:0007669"/>
    <property type="project" value="InterPro"/>
</dbReference>
<dbReference type="Proteomes" id="UP000175691">
    <property type="component" value="Unassembled WGS sequence"/>
</dbReference>
<dbReference type="EMBL" id="MDHN01000041">
    <property type="protein sequence ID" value="OFC69219.1"/>
    <property type="molecule type" value="Genomic_DNA"/>
</dbReference>
<dbReference type="Pfam" id="PF03567">
    <property type="entry name" value="Sulfotransfer_2"/>
    <property type="match status" value="1"/>
</dbReference>
<evidence type="ECO:0000313" key="1">
    <source>
        <dbReference type="EMBL" id="OFC69219.1"/>
    </source>
</evidence>
<dbReference type="InterPro" id="IPR027417">
    <property type="entry name" value="P-loop_NTPase"/>
</dbReference>
<organism evidence="1 2">
    <name type="scientific">Alteromonas confluentis</name>
    <dbReference type="NCBI Taxonomy" id="1656094"/>
    <lineage>
        <taxon>Bacteria</taxon>
        <taxon>Pseudomonadati</taxon>
        <taxon>Pseudomonadota</taxon>
        <taxon>Gammaproteobacteria</taxon>
        <taxon>Alteromonadales</taxon>
        <taxon>Alteromonadaceae</taxon>
        <taxon>Alteromonas/Salinimonas group</taxon>
        <taxon>Alteromonas</taxon>
    </lineage>
</organism>
<comment type="caution">
    <text evidence="1">The sequence shown here is derived from an EMBL/GenBank/DDBJ whole genome shotgun (WGS) entry which is preliminary data.</text>
</comment>
<accession>A0A1E7Z6N7</accession>
<dbReference type="RefSeq" id="WP_070127469.1">
    <property type="nucleotide sequence ID" value="NZ_MDHN01000041.1"/>
</dbReference>
<protein>
    <recommendedName>
        <fullName evidence="3">Sulfotransferase family protein</fullName>
    </recommendedName>
</protein>
<dbReference type="SUPFAM" id="SSF52540">
    <property type="entry name" value="P-loop containing nucleoside triphosphate hydrolases"/>
    <property type="match status" value="1"/>
</dbReference>
<reference evidence="1 2" key="1">
    <citation type="submission" date="2016-08" db="EMBL/GenBank/DDBJ databases">
        <authorList>
            <person name="Seilhamer J.J."/>
        </authorList>
    </citation>
    <scope>NUCLEOTIDE SEQUENCE [LARGE SCALE GENOMIC DNA]</scope>
    <source>
        <strain evidence="1 2">KCTC 42603</strain>
    </source>
</reference>
<gene>
    <name evidence="1" type="ORF">BFC18_21120</name>
</gene>
<dbReference type="OrthoDB" id="7981249at2"/>
<dbReference type="InterPro" id="IPR005331">
    <property type="entry name" value="Sulfotransferase"/>
</dbReference>
<dbReference type="GO" id="GO:0008146">
    <property type="term" value="F:sulfotransferase activity"/>
    <property type="evidence" value="ECO:0007669"/>
    <property type="project" value="InterPro"/>
</dbReference>
<dbReference type="Gene3D" id="3.40.50.300">
    <property type="entry name" value="P-loop containing nucleotide triphosphate hydrolases"/>
    <property type="match status" value="1"/>
</dbReference>
<evidence type="ECO:0000313" key="2">
    <source>
        <dbReference type="Proteomes" id="UP000175691"/>
    </source>
</evidence>
<keyword evidence="2" id="KW-1185">Reference proteome</keyword>